<keyword evidence="2" id="KW-0862">Zinc</keyword>
<keyword evidence="6" id="KW-1185">Reference proteome</keyword>
<dbReference type="FunFam" id="1.10.340.70:FF:000001">
    <property type="entry name" value="Retrovirus-related Pol polyprotein from transposon gypsy-like Protein"/>
    <property type="match status" value="1"/>
</dbReference>
<evidence type="ECO:0000313" key="6">
    <source>
        <dbReference type="Proteomes" id="UP000055048"/>
    </source>
</evidence>
<name>A0A0V0T2P2_9BILA</name>
<dbReference type="GO" id="GO:0008270">
    <property type="term" value="F:zinc ion binding"/>
    <property type="evidence" value="ECO:0007669"/>
    <property type="project" value="UniProtKB-KW"/>
</dbReference>
<sequence>LQPAVEISEARAATVTTRKEVGEELAEMVRQLKHLLMTDILAVAKRAPPQQRRRWEKKDRRTCWTCGKTVHISRDCRATPQAHDDRTSQVSSTIRTFPVVVIRSPEIETPTAEGSVGGVRYNMLVDTWYAATLANEKFMWGSKALWDVPKPAIQLETASGGKLQVTNACVTEIVLGGLRMQQGDIPFGKSDAVPPVRAESPLSDHTAHCRPPIKAGSNPNRVGRRTVHVRFGTQADGREAPHHSHRRRQASAVLPKADRPPPANAGGIPPDRNVETRRCGAVELLYPIILVKKKDGSCRFFVDYRQLSNLTRKDAHRDLCNDPLGEFIWFASYGSAPLRTGLSGYAGRSPEESAVLAGGRGGFTAAALRLPQLDLQLAAPPYSNGCHTLFKKKSIATEQNKTSAVQEWSTPICVTELRQFLGLASYYRKFINGFANIAAPLHRINKVMQSMHDSQCTGHLGERQTLTRVKSRFFWPGMSGDVNAWCRTCMQCARRKGLTNNKRAPMQAITEGYFLQHVDVDILAPLERTTSGNQYVPVLTDYFTKWRAAFPLIDMEAGIVAKAKKYIAIEVADFKPRW</sequence>
<dbReference type="Gene3D" id="3.10.10.10">
    <property type="entry name" value="HIV Type 1 Reverse Transcriptase, subunit A, domain 1"/>
    <property type="match status" value="1"/>
</dbReference>
<comment type="caution">
    <text evidence="5">The sequence shown here is derived from an EMBL/GenBank/DDBJ whole genome shotgun (WGS) entry which is preliminary data.</text>
</comment>
<feature type="domain" description="CCHC-type" evidence="4">
    <location>
        <begin position="63"/>
        <end position="77"/>
    </location>
</feature>
<dbReference type="AlphaFoldDB" id="A0A0V0T2P2"/>
<feature type="region of interest" description="Disordered" evidence="3">
    <location>
        <begin position="197"/>
        <end position="221"/>
    </location>
</feature>
<dbReference type="InterPro" id="IPR041588">
    <property type="entry name" value="Integrase_H2C2"/>
</dbReference>
<dbReference type="PROSITE" id="PS50158">
    <property type="entry name" value="ZF_CCHC"/>
    <property type="match status" value="1"/>
</dbReference>
<keyword evidence="2" id="KW-0479">Metal-binding</keyword>
<feature type="region of interest" description="Disordered" evidence="3">
    <location>
        <begin position="234"/>
        <end position="272"/>
    </location>
</feature>
<proteinExistence type="predicted"/>
<dbReference type="Pfam" id="PF17921">
    <property type="entry name" value="Integrase_H2C2"/>
    <property type="match status" value="1"/>
</dbReference>
<protein>
    <recommendedName>
        <fullName evidence="1">RNA-directed DNA polymerase</fullName>
        <ecNumber evidence="1">2.7.7.49</ecNumber>
    </recommendedName>
</protein>
<dbReference type="GO" id="GO:0003964">
    <property type="term" value="F:RNA-directed DNA polymerase activity"/>
    <property type="evidence" value="ECO:0007669"/>
    <property type="project" value="UniProtKB-EC"/>
</dbReference>
<gene>
    <name evidence="5" type="primary">GIN1</name>
    <name evidence="5" type="ORF">T05_6839</name>
</gene>
<reference evidence="5 6" key="1">
    <citation type="submission" date="2015-01" db="EMBL/GenBank/DDBJ databases">
        <title>Evolution of Trichinella species and genotypes.</title>
        <authorList>
            <person name="Korhonen P.K."/>
            <person name="Edoardo P."/>
            <person name="Giuseppe L.R."/>
            <person name="Gasser R.B."/>
        </authorList>
    </citation>
    <scope>NUCLEOTIDE SEQUENCE [LARGE SCALE GENOMIC DNA]</scope>
    <source>
        <strain evidence="5">ISS417</strain>
    </source>
</reference>
<dbReference type="InterPro" id="IPR043502">
    <property type="entry name" value="DNA/RNA_pol_sf"/>
</dbReference>
<dbReference type="Gene3D" id="3.30.420.10">
    <property type="entry name" value="Ribonuclease H-like superfamily/Ribonuclease H"/>
    <property type="match status" value="1"/>
</dbReference>
<evidence type="ECO:0000256" key="3">
    <source>
        <dbReference type="SAM" id="MobiDB-lite"/>
    </source>
</evidence>
<dbReference type="GO" id="GO:0019899">
    <property type="term" value="F:enzyme binding"/>
    <property type="evidence" value="ECO:0007669"/>
    <property type="project" value="UniProtKB-ARBA"/>
</dbReference>
<evidence type="ECO:0000256" key="1">
    <source>
        <dbReference type="ARBA" id="ARBA00012493"/>
    </source>
</evidence>
<feature type="non-terminal residue" evidence="5">
    <location>
        <position position="1"/>
    </location>
</feature>
<accession>A0A0V0T2P2</accession>
<dbReference type="SUPFAM" id="SSF56672">
    <property type="entry name" value="DNA/RNA polymerases"/>
    <property type="match status" value="1"/>
</dbReference>
<dbReference type="PANTHER" id="PTHR37984">
    <property type="entry name" value="PROTEIN CBG26694"/>
    <property type="match status" value="1"/>
</dbReference>
<dbReference type="SMART" id="SM00343">
    <property type="entry name" value="ZnF_C2HC"/>
    <property type="match status" value="1"/>
</dbReference>
<keyword evidence="2" id="KW-0863">Zinc-finger</keyword>
<organism evidence="5 6">
    <name type="scientific">Trichinella murrelli</name>
    <dbReference type="NCBI Taxonomy" id="144512"/>
    <lineage>
        <taxon>Eukaryota</taxon>
        <taxon>Metazoa</taxon>
        <taxon>Ecdysozoa</taxon>
        <taxon>Nematoda</taxon>
        <taxon>Enoplea</taxon>
        <taxon>Dorylaimia</taxon>
        <taxon>Trichinellida</taxon>
        <taxon>Trichinellidae</taxon>
        <taxon>Trichinella</taxon>
    </lineage>
</organism>
<dbReference type="InterPro" id="IPR001878">
    <property type="entry name" value="Znf_CCHC"/>
</dbReference>
<evidence type="ECO:0000313" key="5">
    <source>
        <dbReference type="EMBL" id="KRX33332.1"/>
    </source>
</evidence>
<evidence type="ECO:0000259" key="4">
    <source>
        <dbReference type="PROSITE" id="PS50158"/>
    </source>
</evidence>
<dbReference type="SUPFAM" id="SSF57756">
    <property type="entry name" value="Retrovirus zinc finger-like domains"/>
    <property type="match status" value="1"/>
</dbReference>
<dbReference type="EC" id="2.7.7.49" evidence="1"/>
<dbReference type="InterPro" id="IPR050951">
    <property type="entry name" value="Retrovirus_Pol_polyprotein"/>
</dbReference>
<dbReference type="InterPro" id="IPR036397">
    <property type="entry name" value="RNaseH_sf"/>
</dbReference>
<dbReference type="STRING" id="144512.A0A0V0T2P2"/>
<dbReference type="GO" id="GO:0003676">
    <property type="term" value="F:nucleic acid binding"/>
    <property type="evidence" value="ECO:0007669"/>
    <property type="project" value="InterPro"/>
</dbReference>
<dbReference type="EMBL" id="JYDJ01000834">
    <property type="protein sequence ID" value="KRX33332.1"/>
    <property type="molecule type" value="Genomic_DNA"/>
</dbReference>
<evidence type="ECO:0000256" key="2">
    <source>
        <dbReference type="PROSITE-ProRule" id="PRU00047"/>
    </source>
</evidence>
<dbReference type="Gene3D" id="1.10.340.70">
    <property type="match status" value="1"/>
</dbReference>
<dbReference type="Proteomes" id="UP000055048">
    <property type="component" value="Unassembled WGS sequence"/>
</dbReference>
<dbReference type="PANTHER" id="PTHR37984:SF15">
    <property type="entry name" value="INTEGRASE CATALYTIC DOMAIN-CONTAINING PROTEIN"/>
    <property type="match status" value="1"/>
</dbReference>
<dbReference type="InterPro" id="IPR036875">
    <property type="entry name" value="Znf_CCHC_sf"/>
</dbReference>